<feature type="region of interest" description="Disordered" evidence="1">
    <location>
        <begin position="146"/>
        <end position="179"/>
    </location>
</feature>
<evidence type="ECO:0000313" key="3">
    <source>
        <dbReference type="Proteomes" id="UP001190700"/>
    </source>
</evidence>
<gene>
    <name evidence="2" type="ORF">CYMTET_23281</name>
</gene>
<evidence type="ECO:0000256" key="1">
    <source>
        <dbReference type="SAM" id="MobiDB-lite"/>
    </source>
</evidence>
<protein>
    <submittedName>
        <fullName evidence="2">Uncharacterized protein</fullName>
    </submittedName>
</protein>
<organism evidence="2 3">
    <name type="scientific">Cymbomonas tetramitiformis</name>
    <dbReference type="NCBI Taxonomy" id="36881"/>
    <lineage>
        <taxon>Eukaryota</taxon>
        <taxon>Viridiplantae</taxon>
        <taxon>Chlorophyta</taxon>
        <taxon>Pyramimonadophyceae</taxon>
        <taxon>Pyramimonadales</taxon>
        <taxon>Pyramimonadaceae</taxon>
        <taxon>Cymbomonas</taxon>
    </lineage>
</organism>
<feature type="non-terminal residue" evidence="2">
    <location>
        <position position="290"/>
    </location>
</feature>
<evidence type="ECO:0000313" key="2">
    <source>
        <dbReference type="EMBL" id="KAK3268203.1"/>
    </source>
</evidence>
<keyword evidence="3" id="KW-1185">Reference proteome</keyword>
<dbReference type="Proteomes" id="UP001190700">
    <property type="component" value="Unassembled WGS sequence"/>
</dbReference>
<dbReference type="AlphaFoldDB" id="A0AAE0L142"/>
<name>A0AAE0L142_9CHLO</name>
<reference evidence="2 3" key="1">
    <citation type="journal article" date="2015" name="Genome Biol. Evol.">
        <title>Comparative Genomics of a Bacterivorous Green Alga Reveals Evolutionary Causalities and Consequences of Phago-Mixotrophic Mode of Nutrition.</title>
        <authorList>
            <person name="Burns J.A."/>
            <person name="Paasch A."/>
            <person name="Narechania A."/>
            <person name="Kim E."/>
        </authorList>
    </citation>
    <scope>NUCLEOTIDE SEQUENCE [LARGE SCALE GENOMIC DNA]</scope>
    <source>
        <strain evidence="2 3">PLY_AMNH</strain>
    </source>
</reference>
<accession>A0AAE0L142</accession>
<sequence length="290" mass="31797">MLTAAYAMLAVTLKGASTVMSLEAHQIGGGYEIPVRLRNTLQAPRRRYGVDAAIVAALSPHIGMQECGVAMLALLAGHRSPHDGQSLEEQQLRGVFRKLLIEDRIWLEICEINSRGNEQIEVAVAATAMYLCAAFSVLKRDQLEEQADATSYPPRPPPQSRSCDNFARMQSQSGPSGNEECWMPELSDQVEMMHYVIALLSAEQSIARCCAAAALWCLCRHPGLRSRCAATAPIALLRALRTSWKHICVHGETSSFCPESSVIEWVLGVLYVLTEEKGVVKELASAEETE</sequence>
<feature type="compositionally biased region" description="Polar residues" evidence="1">
    <location>
        <begin position="160"/>
        <end position="176"/>
    </location>
</feature>
<proteinExistence type="predicted"/>
<comment type="caution">
    <text evidence="2">The sequence shown here is derived from an EMBL/GenBank/DDBJ whole genome shotgun (WGS) entry which is preliminary data.</text>
</comment>
<dbReference type="EMBL" id="LGRX02011962">
    <property type="protein sequence ID" value="KAK3268203.1"/>
    <property type="molecule type" value="Genomic_DNA"/>
</dbReference>